<dbReference type="EMBL" id="JAZHYP010000008">
    <property type="protein sequence ID" value="MEN3324871.1"/>
    <property type="molecule type" value="Genomic_DNA"/>
</dbReference>
<sequence length="115" mass="13022">MANRWGIPKDVKDFVKNRDKNCVFCSIEFTNNNESRKSKPSCEHIINDIRINGIENISLCCMSCNSSKGAKLLDNWLLSDYCKKNKITKDTVAIVVKEAIKNPPKRKQLCTSVNG</sequence>
<keyword evidence="1" id="KW-0255">Endonuclease</keyword>
<evidence type="ECO:0000313" key="1">
    <source>
        <dbReference type="EMBL" id="MEN3324871.1"/>
    </source>
</evidence>
<dbReference type="Gene3D" id="1.10.30.50">
    <property type="match status" value="1"/>
</dbReference>
<reference evidence="1 2" key="1">
    <citation type="submission" date="2024-01" db="EMBL/GenBank/DDBJ databases">
        <title>Mariniflexile litorale sp. nov., isolated from the shallow sediments of the Sea of Japan.</title>
        <authorList>
            <person name="Romanenko L."/>
            <person name="Bystritskaya E."/>
            <person name="Isaeva M."/>
        </authorList>
    </citation>
    <scope>NUCLEOTIDE SEQUENCE [LARGE SCALE GENOMIC DNA]</scope>
    <source>
        <strain evidence="1 2">KCTC 32427</strain>
    </source>
</reference>
<name>A0ABV0AG32_9FLAO</name>
<keyword evidence="1" id="KW-0540">Nuclease</keyword>
<keyword evidence="2" id="KW-1185">Reference proteome</keyword>
<keyword evidence="1" id="KW-0378">Hydrolase</keyword>
<organism evidence="1 2">
    <name type="scientific">Mariniflexile soesokkakense</name>
    <dbReference type="NCBI Taxonomy" id="1343160"/>
    <lineage>
        <taxon>Bacteria</taxon>
        <taxon>Pseudomonadati</taxon>
        <taxon>Bacteroidota</taxon>
        <taxon>Flavobacteriia</taxon>
        <taxon>Flavobacteriales</taxon>
        <taxon>Flavobacteriaceae</taxon>
        <taxon>Mariniflexile</taxon>
    </lineage>
</organism>
<evidence type="ECO:0000313" key="2">
    <source>
        <dbReference type="Proteomes" id="UP001416393"/>
    </source>
</evidence>
<gene>
    <name evidence="1" type="ORF">VP395_14120</name>
</gene>
<proteinExistence type="predicted"/>
<comment type="caution">
    <text evidence="1">The sequence shown here is derived from an EMBL/GenBank/DDBJ whole genome shotgun (WGS) entry which is preliminary data.</text>
</comment>
<dbReference type="RefSeq" id="WP_346242667.1">
    <property type="nucleotide sequence ID" value="NZ_JAZHYP010000008.1"/>
</dbReference>
<accession>A0ABV0AG32</accession>
<protein>
    <submittedName>
        <fullName evidence="1">HNH endonuclease</fullName>
    </submittedName>
</protein>
<dbReference type="Proteomes" id="UP001416393">
    <property type="component" value="Unassembled WGS sequence"/>
</dbReference>
<dbReference type="GO" id="GO:0004519">
    <property type="term" value="F:endonuclease activity"/>
    <property type="evidence" value="ECO:0007669"/>
    <property type="project" value="UniProtKB-KW"/>
</dbReference>